<dbReference type="PANTHER" id="PTHR22930:SF281">
    <property type="entry name" value="NUCLEASE"/>
    <property type="match status" value="1"/>
</dbReference>
<proteinExistence type="inferred from homology"/>
<comment type="cofactor">
    <cofactor evidence="1">
        <name>a divalent metal cation</name>
        <dbReference type="ChEBI" id="CHEBI:60240"/>
    </cofactor>
</comment>
<evidence type="ECO:0000256" key="4">
    <source>
        <dbReference type="ARBA" id="ARBA00022722"/>
    </source>
</evidence>
<dbReference type="Pfam" id="PF13359">
    <property type="entry name" value="DDE_Tnp_4"/>
    <property type="match status" value="1"/>
</dbReference>
<reference evidence="11" key="1">
    <citation type="journal article" date="2025" name="Foods">
        <title>Unveiling the Microbial Signatures of Arabica Coffee Cherries: Insights into Ripeness Specific Diversity, Functional Traits, and Implications for Quality and Safety.</title>
        <authorList>
            <consortium name="RefSeq"/>
            <person name="Tenea G.N."/>
            <person name="Cifuentes V."/>
            <person name="Reyes P."/>
            <person name="Cevallos-Vallejos M."/>
        </authorList>
    </citation>
    <scope>NUCLEOTIDE SEQUENCE [LARGE SCALE GENOMIC DNA]</scope>
</reference>
<dbReference type="RefSeq" id="XP_071915129.1">
    <property type="nucleotide sequence ID" value="XM_072059028.1"/>
</dbReference>
<dbReference type="GeneID" id="113738238"/>
<feature type="domain" description="DUF8040" evidence="10">
    <location>
        <begin position="54"/>
        <end position="145"/>
    </location>
</feature>
<protein>
    <submittedName>
        <fullName evidence="12 13">Protein ALP1-like isoform X1</fullName>
    </submittedName>
</protein>
<gene>
    <name evidence="12 13" type="primary">LOC113738238</name>
</gene>
<evidence type="ECO:0000313" key="12">
    <source>
        <dbReference type="RefSeq" id="XP_071915129.1"/>
    </source>
</evidence>
<keyword evidence="4" id="KW-0540">Nuclease</keyword>
<dbReference type="Proteomes" id="UP001652660">
    <property type="component" value="Chromosome 1c"/>
</dbReference>
<keyword evidence="5" id="KW-0479">Metal-binding</keyword>
<evidence type="ECO:0000256" key="3">
    <source>
        <dbReference type="ARBA" id="ARBA00006958"/>
    </source>
</evidence>
<evidence type="ECO:0000256" key="1">
    <source>
        <dbReference type="ARBA" id="ARBA00001968"/>
    </source>
</evidence>
<evidence type="ECO:0000256" key="5">
    <source>
        <dbReference type="ARBA" id="ARBA00022723"/>
    </source>
</evidence>
<organism evidence="11 12">
    <name type="scientific">Coffea arabica</name>
    <name type="common">Arabian coffee</name>
    <dbReference type="NCBI Taxonomy" id="13443"/>
    <lineage>
        <taxon>Eukaryota</taxon>
        <taxon>Viridiplantae</taxon>
        <taxon>Streptophyta</taxon>
        <taxon>Embryophyta</taxon>
        <taxon>Tracheophyta</taxon>
        <taxon>Spermatophyta</taxon>
        <taxon>Magnoliopsida</taxon>
        <taxon>eudicotyledons</taxon>
        <taxon>Gunneridae</taxon>
        <taxon>Pentapetalae</taxon>
        <taxon>asterids</taxon>
        <taxon>lamiids</taxon>
        <taxon>Gentianales</taxon>
        <taxon>Rubiaceae</taxon>
        <taxon>Ixoroideae</taxon>
        <taxon>Gardenieae complex</taxon>
        <taxon>Bertiereae - Coffeeae clade</taxon>
        <taxon>Coffeeae</taxon>
        <taxon>Coffea</taxon>
    </lineage>
</organism>
<feature type="domain" description="DDE Tnp4" evidence="9">
    <location>
        <begin position="177"/>
        <end position="337"/>
    </location>
</feature>
<evidence type="ECO:0000256" key="8">
    <source>
        <dbReference type="SAM" id="MobiDB-lite"/>
    </source>
</evidence>
<name>A0ABM4V6G9_COFAR</name>
<evidence type="ECO:0000256" key="6">
    <source>
        <dbReference type="ARBA" id="ARBA00022801"/>
    </source>
</evidence>
<feature type="compositionally biased region" description="Acidic residues" evidence="8">
    <location>
        <begin position="363"/>
        <end position="383"/>
    </location>
</feature>
<evidence type="ECO:0000256" key="7">
    <source>
        <dbReference type="ARBA" id="ARBA00023242"/>
    </source>
</evidence>
<evidence type="ECO:0000259" key="9">
    <source>
        <dbReference type="Pfam" id="PF13359"/>
    </source>
</evidence>
<dbReference type="RefSeq" id="XP_071915172.1">
    <property type="nucleotide sequence ID" value="XM_072059071.1"/>
</dbReference>
<comment type="similarity">
    <text evidence="3">Belongs to the HARBI1 family.</text>
</comment>
<accession>A0ABM4V6G9</accession>
<dbReference type="InterPro" id="IPR027806">
    <property type="entry name" value="HARBI1_dom"/>
</dbReference>
<evidence type="ECO:0000313" key="11">
    <source>
        <dbReference type="Proteomes" id="UP001652660"/>
    </source>
</evidence>
<comment type="subcellular location">
    <subcellularLocation>
        <location evidence="2">Nucleus</location>
    </subcellularLocation>
</comment>
<sequence length="430" mass="50078">MNLDIDMDKEGDEQKAKKRKVVDANYMVTIATLVVWWHEKHIVKEPYLDFKVAREIYLRRLYYGNNRVCVEQPRLNKHCFTVLCTNLREHCGLTDTRNITVEEAVAMFLYVLAHNFKNRTVNFNFIRSGETVSRYFNIVLRAIIKLGRHYLIQPESEMEGYEHEKWEWFQDCLGALDGTYVKVHVLLRDQGRYRNRKNEIATNVLGVCSRDMRFTYVLPGWEGSAADGRVLRDALVRSDPLIVPKGKYFLVDAGYANSSGFLAPYRGVRYHLSEWSASGSKPQNFKELFNLRHSIARNVIERTFGLFKKRWAILRDASFFDVKTHVMIINACAILHNLIRVEQPNDPYLDEVGAEMRRVQHEVDDEDEMEDEDEENGMEDDGPNNDGGVNAVNENRIRTVQPTSEWTQFRNALARAMFIDYQIRQGHHGS</sequence>
<dbReference type="InterPro" id="IPR045249">
    <property type="entry name" value="HARBI1-like"/>
</dbReference>
<keyword evidence="11" id="KW-1185">Reference proteome</keyword>
<evidence type="ECO:0000259" key="10">
    <source>
        <dbReference type="Pfam" id="PF26138"/>
    </source>
</evidence>
<reference evidence="12 13" key="2">
    <citation type="submission" date="2025-05" db="UniProtKB">
        <authorList>
            <consortium name="RefSeq"/>
        </authorList>
    </citation>
    <scope>IDENTIFICATION</scope>
    <source>
        <tissue evidence="12 13">Leaves</tissue>
    </source>
</reference>
<keyword evidence="6" id="KW-0378">Hydrolase</keyword>
<dbReference type="Pfam" id="PF26138">
    <property type="entry name" value="DUF8040"/>
    <property type="match status" value="1"/>
</dbReference>
<dbReference type="PANTHER" id="PTHR22930">
    <property type="match status" value="1"/>
</dbReference>
<dbReference type="InterPro" id="IPR058353">
    <property type="entry name" value="DUF8040"/>
</dbReference>
<keyword evidence="7" id="KW-0539">Nucleus</keyword>
<feature type="region of interest" description="Disordered" evidence="8">
    <location>
        <begin position="361"/>
        <end position="391"/>
    </location>
</feature>
<evidence type="ECO:0000256" key="2">
    <source>
        <dbReference type="ARBA" id="ARBA00004123"/>
    </source>
</evidence>
<evidence type="ECO:0000313" key="13">
    <source>
        <dbReference type="RefSeq" id="XP_071915172.1"/>
    </source>
</evidence>